<dbReference type="GO" id="GO:0052621">
    <property type="term" value="F:diguanylate cyclase activity"/>
    <property type="evidence" value="ECO:0007669"/>
    <property type="project" value="UniProtKB-EC"/>
</dbReference>
<accession>I3XY81</accession>
<dbReference type="NCBIfam" id="TIGR00254">
    <property type="entry name" value="GGDEF"/>
    <property type="match status" value="1"/>
</dbReference>
<dbReference type="eggNOG" id="COG3706">
    <property type="taxonomic scope" value="Bacteria"/>
</dbReference>
<dbReference type="SUPFAM" id="SSF55073">
    <property type="entry name" value="Nucleotide cyclase"/>
    <property type="match status" value="1"/>
</dbReference>
<feature type="transmembrane region" description="Helical" evidence="3">
    <location>
        <begin position="168"/>
        <end position="188"/>
    </location>
</feature>
<keyword evidence="6" id="KW-1185">Reference proteome</keyword>
<dbReference type="EC" id="2.7.7.65" evidence="1"/>
<protein>
    <recommendedName>
        <fullName evidence="1">diguanylate cyclase</fullName>
        <ecNumber evidence="1">2.7.7.65</ecNumber>
    </recommendedName>
</protein>
<feature type="transmembrane region" description="Helical" evidence="3">
    <location>
        <begin position="14"/>
        <end position="32"/>
    </location>
</feature>
<evidence type="ECO:0000256" key="3">
    <source>
        <dbReference type="SAM" id="Phobius"/>
    </source>
</evidence>
<evidence type="ECO:0000256" key="2">
    <source>
        <dbReference type="ARBA" id="ARBA00034247"/>
    </source>
</evidence>
<dbReference type="GO" id="GO:0005886">
    <property type="term" value="C:plasma membrane"/>
    <property type="evidence" value="ECO:0007669"/>
    <property type="project" value="TreeGrafter"/>
</dbReference>
<dbReference type="InterPro" id="IPR043128">
    <property type="entry name" value="Rev_trsase/Diguanyl_cyclase"/>
</dbReference>
<dbReference type="PROSITE" id="PS50887">
    <property type="entry name" value="GGDEF"/>
    <property type="match status" value="1"/>
</dbReference>
<evidence type="ECO:0000259" key="4">
    <source>
        <dbReference type="PROSITE" id="PS50887"/>
    </source>
</evidence>
<name>I3XY81_SULBS</name>
<dbReference type="HOGENOM" id="CLU_721456_0_0_7"/>
<gene>
    <name evidence="5" type="ordered locus">Sulba_1617</name>
</gene>
<dbReference type="STRING" id="760154.Sulba_1617"/>
<dbReference type="FunFam" id="3.30.70.270:FF:000001">
    <property type="entry name" value="Diguanylate cyclase domain protein"/>
    <property type="match status" value="1"/>
</dbReference>
<sequence length="383" mass="44823">MIQKYFFSSFSNRFFSFLVMVGVFLYGGFTLYQTRQLLQRGAHEEMLMLYELSKKMDAHALLNPLVVENEMYENQKEFFDEYQKITPYSTNKALERTLPFTLSIRFFTPKTLPEFLRTEYEALGEKEHVYRFDASSLTLFGTFADKQWVFIQKDARHVHVLDQKMEHLILSLAIVFFLTVGMIVFSSYEAWMYRKKKETIESEYVHLEEDAKKLAFVDALTGVASRLKLAQSLNDLIENAKRFYQPFSLILCDLDSFKRINDTHGHDYGDVVLKRVAHTLQESLRSSDITARWGGEEFLMVLPMTHLKCAIRTAEKLRRNIEALSFEKIPFITCSFGVVEYAIGEDEAALFKRVDTLLYEAKTAGRNCIKYEKKDKLWSKTFF</sequence>
<dbReference type="PANTHER" id="PTHR45138:SF9">
    <property type="entry name" value="DIGUANYLATE CYCLASE DGCM-RELATED"/>
    <property type="match status" value="1"/>
</dbReference>
<keyword evidence="3" id="KW-0472">Membrane</keyword>
<evidence type="ECO:0000256" key="1">
    <source>
        <dbReference type="ARBA" id="ARBA00012528"/>
    </source>
</evidence>
<dbReference type="PATRIC" id="fig|760154.4.peg.1620"/>
<dbReference type="InterPro" id="IPR029787">
    <property type="entry name" value="Nucleotide_cyclase"/>
</dbReference>
<dbReference type="InterPro" id="IPR000160">
    <property type="entry name" value="GGDEF_dom"/>
</dbReference>
<dbReference type="KEGG" id="sba:Sulba_1617"/>
<dbReference type="EMBL" id="CP003333">
    <property type="protein sequence ID" value="AFL68905.1"/>
    <property type="molecule type" value="Genomic_DNA"/>
</dbReference>
<comment type="catalytic activity">
    <reaction evidence="2">
        <text>2 GTP = 3',3'-c-di-GMP + 2 diphosphate</text>
        <dbReference type="Rhea" id="RHEA:24898"/>
        <dbReference type="ChEBI" id="CHEBI:33019"/>
        <dbReference type="ChEBI" id="CHEBI:37565"/>
        <dbReference type="ChEBI" id="CHEBI:58805"/>
        <dbReference type="EC" id="2.7.7.65"/>
    </reaction>
</comment>
<dbReference type="GO" id="GO:1902201">
    <property type="term" value="P:negative regulation of bacterial-type flagellum-dependent cell motility"/>
    <property type="evidence" value="ECO:0007669"/>
    <property type="project" value="TreeGrafter"/>
</dbReference>
<reference evidence="5 6" key="1">
    <citation type="submission" date="2012-06" db="EMBL/GenBank/DDBJ databases">
        <title>Complete sequence of Sulfurospirillum barnesii SES-3.</title>
        <authorList>
            <consortium name="US DOE Joint Genome Institute"/>
            <person name="Lucas S."/>
            <person name="Han J."/>
            <person name="Lapidus A."/>
            <person name="Cheng J.-F."/>
            <person name="Goodwin L."/>
            <person name="Pitluck S."/>
            <person name="Peters L."/>
            <person name="Ovchinnikova G."/>
            <person name="Lu M."/>
            <person name="Detter J.C."/>
            <person name="Han C."/>
            <person name="Tapia R."/>
            <person name="Land M."/>
            <person name="Hauser L."/>
            <person name="Kyrpides N."/>
            <person name="Ivanova N."/>
            <person name="Pagani I."/>
            <person name="Stolz J."/>
            <person name="Arkin A."/>
            <person name="Dehal P."/>
            <person name="Oremland R."/>
            <person name="Saltikov C."/>
            <person name="Basu P."/>
            <person name="Hollibaugh J."/>
            <person name="Newman D."/>
            <person name="Stolyar S."/>
            <person name="Hazen T."/>
            <person name="Woyke T."/>
        </authorList>
    </citation>
    <scope>NUCLEOTIDE SEQUENCE [LARGE SCALE GENOMIC DNA]</scope>
    <source>
        <strain evidence="6">ATCC 700032 / DSM 10660 / SES-3</strain>
    </source>
</reference>
<proteinExistence type="predicted"/>
<dbReference type="OrthoDB" id="9790367at2"/>
<dbReference type="RefSeq" id="WP_014769783.1">
    <property type="nucleotide sequence ID" value="NC_018002.1"/>
</dbReference>
<dbReference type="Proteomes" id="UP000006176">
    <property type="component" value="Chromosome"/>
</dbReference>
<keyword evidence="3" id="KW-1133">Transmembrane helix</keyword>
<dbReference type="CDD" id="cd01949">
    <property type="entry name" value="GGDEF"/>
    <property type="match status" value="1"/>
</dbReference>
<dbReference type="Gene3D" id="3.30.70.270">
    <property type="match status" value="1"/>
</dbReference>
<evidence type="ECO:0000313" key="6">
    <source>
        <dbReference type="Proteomes" id="UP000006176"/>
    </source>
</evidence>
<dbReference type="AlphaFoldDB" id="I3XY81"/>
<dbReference type="InterPro" id="IPR050469">
    <property type="entry name" value="Diguanylate_Cyclase"/>
</dbReference>
<dbReference type="PANTHER" id="PTHR45138">
    <property type="entry name" value="REGULATORY COMPONENTS OF SENSORY TRANSDUCTION SYSTEM"/>
    <property type="match status" value="1"/>
</dbReference>
<feature type="domain" description="GGDEF" evidence="4">
    <location>
        <begin position="245"/>
        <end position="374"/>
    </location>
</feature>
<dbReference type="Pfam" id="PF00990">
    <property type="entry name" value="GGDEF"/>
    <property type="match status" value="1"/>
</dbReference>
<keyword evidence="3" id="KW-0812">Transmembrane</keyword>
<dbReference type="GO" id="GO:0043709">
    <property type="term" value="P:cell adhesion involved in single-species biofilm formation"/>
    <property type="evidence" value="ECO:0007669"/>
    <property type="project" value="TreeGrafter"/>
</dbReference>
<evidence type="ECO:0000313" key="5">
    <source>
        <dbReference type="EMBL" id="AFL68905.1"/>
    </source>
</evidence>
<dbReference type="SMART" id="SM00267">
    <property type="entry name" value="GGDEF"/>
    <property type="match status" value="1"/>
</dbReference>
<organism evidence="5 6">
    <name type="scientific">Sulfurospirillum barnesii (strain ATCC 700032 / DSM 10660 / SES-3)</name>
    <dbReference type="NCBI Taxonomy" id="760154"/>
    <lineage>
        <taxon>Bacteria</taxon>
        <taxon>Pseudomonadati</taxon>
        <taxon>Campylobacterota</taxon>
        <taxon>Epsilonproteobacteria</taxon>
        <taxon>Campylobacterales</taxon>
        <taxon>Sulfurospirillaceae</taxon>
        <taxon>Sulfurospirillum</taxon>
    </lineage>
</organism>